<keyword evidence="2" id="KW-1133">Transmembrane helix</keyword>
<dbReference type="OrthoDB" id="4793326at2"/>
<dbReference type="AlphaFoldDB" id="A0A291GXA5"/>
<evidence type="ECO:0000256" key="2">
    <source>
        <dbReference type="SAM" id="Phobius"/>
    </source>
</evidence>
<evidence type="ECO:0000313" key="3">
    <source>
        <dbReference type="EMBL" id="ATG54850.1"/>
    </source>
</evidence>
<dbReference type="RefSeq" id="WP_096799315.1">
    <property type="nucleotide sequence ID" value="NZ_CP023564.1"/>
</dbReference>
<keyword evidence="2" id="KW-0472">Membrane</keyword>
<keyword evidence="4" id="KW-1185">Reference proteome</keyword>
<name>A0A291GXA5_9MICO</name>
<dbReference type="EMBL" id="CP023564">
    <property type="protein sequence ID" value="ATG54850.1"/>
    <property type="molecule type" value="Genomic_DNA"/>
</dbReference>
<protein>
    <submittedName>
        <fullName evidence="3">Uncharacterized protein</fullName>
    </submittedName>
</protein>
<reference evidence="3 4" key="1">
    <citation type="journal article" date="2014" name="Int. J. Syst. Evol. Microbiol.">
        <title>Brachybacterium ginsengisoli sp. nov., isolated from soil of a ginseng field.</title>
        <authorList>
            <person name="Hoang V.A."/>
            <person name="Kim Y.J."/>
            <person name="Nguyen N.L."/>
            <person name="Yang D.C."/>
        </authorList>
    </citation>
    <scope>NUCLEOTIDE SEQUENCE [LARGE SCALE GENOMIC DNA]</scope>
    <source>
        <strain evidence="3 4">DCY80</strain>
    </source>
</reference>
<feature type="region of interest" description="Disordered" evidence="1">
    <location>
        <begin position="1"/>
        <end position="33"/>
    </location>
</feature>
<organism evidence="3 4">
    <name type="scientific">Brachybacterium ginsengisoli</name>
    <dbReference type="NCBI Taxonomy" id="1331682"/>
    <lineage>
        <taxon>Bacteria</taxon>
        <taxon>Bacillati</taxon>
        <taxon>Actinomycetota</taxon>
        <taxon>Actinomycetes</taxon>
        <taxon>Micrococcales</taxon>
        <taxon>Dermabacteraceae</taxon>
        <taxon>Brachybacterium</taxon>
    </lineage>
</organism>
<evidence type="ECO:0000313" key="4">
    <source>
        <dbReference type="Proteomes" id="UP000217889"/>
    </source>
</evidence>
<proteinExistence type="predicted"/>
<sequence length="172" mass="18303">MTQGQRFNPPPNWPEPPHDGWTPPADFSPGHAWGPVPAGWRLWLPGGSTDRGTAPLQASEDVPASGARPRRRVEQYPVAVLNPGMWAENHLQGEDYGFPPAPARTDRPRLRLGMTIGVTALGFIVAAATAILFVQLVDFGINDLTRVLSEAAGSLGQADLGAEDTASTPVHG</sequence>
<feature type="region of interest" description="Disordered" evidence="1">
    <location>
        <begin position="47"/>
        <end position="70"/>
    </location>
</feature>
<dbReference type="Proteomes" id="UP000217889">
    <property type="component" value="Chromosome"/>
</dbReference>
<keyword evidence="2" id="KW-0812">Transmembrane</keyword>
<dbReference type="KEGG" id="bgg:CFK41_08785"/>
<feature type="transmembrane region" description="Helical" evidence="2">
    <location>
        <begin position="112"/>
        <end position="137"/>
    </location>
</feature>
<gene>
    <name evidence="3" type="ORF">CFK41_08785</name>
</gene>
<evidence type="ECO:0000256" key="1">
    <source>
        <dbReference type="SAM" id="MobiDB-lite"/>
    </source>
</evidence>
<accession>A0A291GXA5</accession>